<dbReference type="EMBL" id="CAJNOO010003035">
    <property type="protein sequence ID" value="CAF1313883.1"/>
    <property type="molecule type" value="Genomic_DNA"/>
</dbReference>
<proteinExistence type="predicted"/>
<dbReference type="OrthoDB" id="338531at2759"/>
<dbReference type="Proteomes" id="UP000663823">
    <property type="component" value="Unassembled WGS sequence"/>
</dbReference>
<evidence type="ECO:0000313" key="5">
    <source>
        <dbReference type="Proteomes" id="UP000663889"/>
    </source>
</evidence>
<name>A0A813TTQ3_9BILA</name>
<organism evidence="1 5">
    <name type="scientific">Rotaria sordida</name>
    <dbReference type="NCBI Taxonomy" id="392033"/>
    <lineage>
        <taxon>Eukaryota</taxon>
        <taxon>Metazoa</taxon>
        <taxon>Spiralia</taxon>
        <taxon>Gnathifera</taxon>
        <taxon>Rotifera</taxon>
        <taxon>Eurotatoria</taxon>
        <taxon>Bdelloidea</taxon>
        <taxon>Philodinida</taxon>
        <taxon>Philodinidae</taxon>
        <taxon>Rotaria</taxon>
    </lineage>
</organism>
<sequence length="69" mass="8152">MVAGIKYLYAFEKISNGENIDLHDDDDDEHSKRHNVSQLQRVLQSYNHNQHIISDSLRAQYSLFCNFLR</sequence>
<comment type="caution">
    <text evidence="1">The sequence shown here is derived from an EMBL/GenBank/DDBJ whole genome shotgun (WGS) entry which is preliminary data.</text>
</comment>
<gene>
    <name evidence="3" type="ORF">FNK824_LOCUS14983</name>
    <name evidence="4" type="ORF">OTI717_LOCUS34722</name>
    <name evidence="2" type="ORF">RFH988_LOCUS30398</name>
    <name evidence="1" type="ORF">SEV965_LOCUS1531</name>
</gene>
<dbReference type="EMBL" id="CAJOAX010012676">
    <property type="protein sequence ID" value="CAF4116602.1"/>
    <property type="molecule type" value="Genomic_DNA"/>
</dbReference>
<reference evidence="1" key="1">
    <citation type="submission" date="2021-02" db="EMBL/GenBank/DDBJ databases">
        <authorList>
            <person name="Nowell W R."/>
        </authorList>
    </citation>
    <scope>NUCLEOTIDE SEQUENCE</scope>
</reference>
<dbReference type="EMBL" id="CAJOBE010002117">
    <property type="protein sequence ID" value="CAF3800587.1"/>
    <property type="molecule type" value="Genomic_DNA"/>
</dbReference>
<evidence type="ECO:0000313" key="4">
    <source>
        <dbReference type="EMBL" id="CAF4116602.1"/>
    </source>
</evidence>
<evidence type="ECO:0000313" key="2">
    <source>
        <dbReference type="EMBL" id="CAF1313883.1"/>
    </source>
</evidence>
<dbReference type="Proteomes" id="UP000663889">
    <property type="component" value="Unassembled WGS sequence"/>
</dbReference>
<dbReference type="AlphaFoldDB" id="A0A813TTQ3"/>
<evidence type="ECO:0000313" key="3">
    <source>
        <dbReference type="EMBL" id="CAF3800587.1"/>
    </source>
</evidence>
<accession>A0A813TTQ3</accession>
<protein>
    <submittedName>
        <fullName evidence="1">Uncharacterized protein</fullName>
    </submittedName>
</protein>
<dbReference type="Proteomes" id="UP000663882">
    <property type="component" value="Unassembled WGS sequence"/>
</dbReference>
<dbReference type="Proteomes" id="UP000663874">
    <property type="component" value="Unassembled WGS sequence"/>
</dbReference>
<dbReference type="EMBL" id="CAJNOU010000030">
    <property type="protein sequence ID" value="CAF0819193.1"/>
    <property type="molecule type" value="Genomic_DNA"/>
</dbReference>
<evidence type="ECO:0000313" key="1">
    <source>
        <dbReference type="EMBL" id="CAF0819193.1"/>
    </source>
</evidence>